<dbReference type="InterPro" id="IPR001098">
    <property type="entry name" value="DNA-dir_DNA_pol_A_palm_dom"/>
</dbReference>
<dbReference type="EMBL" id="MHIF01000028">
    <property type="protein sequence ID" value="OGY47738.1"/>
    <property type="molecule type" value="Genomic_DNA"/>
</dbReference>
<comment type="similarity">
    <text evidence="1 16">Belongs to the DNA polymerase type-A family.</text>
</comment>
<comment type="catalytic activity">
    <reaction evidence="14 16">
        <text>DNA(n) + a 2'-deoxyribonucleoside 5'-triphosphate = DNA(n+1) + diphosphate</text>
        <dbReference type="Rhea" id="RHEA:22508"/>
        <dbReference type="Rhea" id="RHEA-COMP:17339"/>
        <dbReference type="Rhea" id="RHEA-COMP:17340"/>
        <dbReference type="ChEBI" id="CHEBI:33019"/>
        <dbReference type="ChEBI" id="CHEBI:61560"/>
        <dbReference type="ChEBI" id="CHEBI:173112"/>
        <dbReference type="EC" id="2.7.7.7"/>
    </reaction>
</comment>
<dbReference type="SMART" id="SM00482">
    <property type="entry name" value="POLAc"/>
    <property type="match status" value="1"/>
</dbReference>
<evidence type="ECO:0000256" key="6">
    <source>
        <dbReference type="ARBA" id="ARBA00022705"/>
    </source>
</evidence>
<dbReference type="Gene3D" id="3.40.50.1010">
    <property type="entry name" value="5'-nuclease"/>
    <property type="match status" value="1"/>
</dbReference>
<dbReference type="InterPro" id="IPR036279">
    <property type="entry name" value="5-3_exonuclease_C_sf"/>
</dbReference>
<keyword evidence="6 16" id="KW-0235">DNA replication</keyword>
<evidence type="ECO:0000313" key="21">
    <source>
        <dbReference type="Proteomes" id="UP000178432"/>
    </source>
</evidence>
<dbReference type="SMART" id="SM00474">
    <property type="entry name" value="35EXOc"/>
    <property type="match status" value="1"/>
</dbReference>
<evidence type="ECO:0000256" key="1">
    <source>
        <dbReference type="ARBA" id="ARBA00007705"/>
    </source>
</evidence>
<feature type="domain" description="DNA-directed DNA polymerase family A palm" evidence="19">
    <location>
        <begin position="691"/>
        <end position="897"/>
    </location>
</feature>
<evidence type="ECO:0000259" key="17">
    <source>
        <dbReference type="SMART" id="SM00474"/>
    </source>
</evidence>
<keyword evidence="5 16" id="KW-0548">Nucleotidyltransferase</keyword>
<dbReference type="Proteomes" id="UP000178432">
    <property type="component" value="Unassembled WGS sequence"/>
</dbReference>
<evidence type="ECO:0000259" key="18">
    <source>
        <dbReference type="SMART" id="SM00475"/>
    </source>
</evidence>
<dbReference type="PROSITE" id="PS00447">
    <property type="entry name" value="DNA_POLYMERASE_A"/>
    <property type="match status" value="1"/>
</dbReference>
<dbReference type="PANTHER" id="PTHR10133:SF27">
    <property type="entry name" value="DNA POLYMERASE NU"/>
    <property type="match status" value="1"/>
</dbReference>
<keyword evidence="10 16" id="KW-0269">Exonuclease</keyword>
<evidence type="ECO:0000256" key="8">
    <source>
        <dbReference type="ARBA" id="ARBA00022763"/>
    </source>
</evidence>
<dbReference type="SUPFAM" id="SSF53098">
    <property type="entry name" value="Ribonuclease H-like"/>
    <property type="match status" value="1"/>
</dbReference>
<dbReference type="SUPFAM" id="SSF47807">
    <property type="entry name" value="5' to 3' exonuclease, C-terminal subdomain"/>
    <property type="match status" value="1"/>
</dbReference>
<evidence type="ECO:0000256" key="3">
    <source>
        <dbReference type="ARBA" id="ARBA00020311"/>
    </source>
</evidence>
<dbReference type="InterPro" id="IPR002562">
    <property type="entry name" value="3'-5'_exonuclease_dom"/>
</dbReference>
<dbReference type="NCBIfam" id="NF004397">
    <property type="entry name" value="PRK05755.1"/>
    <property type="match status" value="1"/>
</dbReference>
<keyword evidence="9 16" id="KW-0378">Hydrolase</keyword>
<dbReference type="AlphaFoldDB" id="A0A1G1Y607"/>
<evidence type="ECO:0000256" key="7">
    <source>
        <dbReference type="ARBA" id="ARBA00022722"/>
    </source>
</evidence>
<evidence type="ECO:0000256" key="9">
    <source>
        <dbReference type="ARBA" id="ARBA00022801"/>
    </source>
</evidence>
<evidence type="ECO:0000313" key="20">
    <source>
        <dbReference type="EMBL" id="OGY47738.1"/>
    </source>
</evidence>
<evidence type="ECO:0000256" key="12">
    <source>
        <dbReference type="ARBA" id="ARBA00023125"/>
    </source>
</evidence>
<dbReference type="PRINTS" id="PR00868">
    <property type="entry name" value="DNAPOLI"/>
</dbReference>
<feature type="domain" description="3'-5' exonuclease" evidence="17">
    <location>
        <begin position="329"/>
        <end position="523"/>
    </location>
</feature>
<dbReference type="GO" id="GO:0008409">
    <property type="term" value="F:5'-3' exonuclease activity"/>
    <property type="evidence" value="ECO:0007669"/>
    <property type="project" value="UniProtKB-UniRule"/>
</dbReference>
<dbReference type="GO" id="GO:0003677">
    <property type="term" value="F:DNA binding"/>
    <property type="evidence" value="ECO:0007669"/>
    <property type="project" value="UniProtKB-UniRule"/>
</dbReference>
<keyword evidence="11 16" id="KW-0239">DNA-directed DNA polymerase</keyword>
<dbReference type="InterPro" id="IPR036397">
    <property type="entry name" value="RNaseH_sf"/>
</dbReference>
<dbReference type="CDD" id="cd09859">
    <property type="entry name" value="PIN_53EXO"/>
    <property type="match status" value="1"/>
</dbReference>
<keyword evidence="7" id="KW-0540">Nuclease</keyword>
<dbReference type="GO" id="GO:0006261">
    <property type="term" value="P:DNA-templated DNA replication"/>
    <property type="evidence" value="ECO:0007669"/>
    <property type="project" value="UniProtKB-UniRule"/>
</dbReference>
<dbReference type="GO" id="GO:0006302">
    <property type="term" value="P:double-strand break repair"/>
    <property type="evidence" value="ECO:0007669"/>
    <property type="project" value="TreeGrafter"/>
</dbReference>
<dbReference type="SUPFAM" id="SSF88723">
    <property type="entry name" value="PIN domain-like"/>
    <property type="match status" value="1"/>
</dbReference>
<feature type="domain" description="5'-3' exonuclease" evidence="18">
    <location>
        <begin position="6"/>
        <end position="268"/>
    </location>
</feature>
<dbReference type="InterPro" id="IPR008918">
    <property type="entry name" value="HhH2"/>
</dbReference>
<dbReference type="GO" id="GO:0003887">
    <property type="term" value="F:DNA-directed DNA polymerase activity"/>
    <property type="evidence" value="ECO:0007669"/>
    <property type="project" value="UniProtKB-UniRule"/>
</dbReference>
<dbReference type="InterPro" id="IPR020045">
    <property type="entry name" value="DNA_polI_H3TH"/>
</dbReference>
<evidence type="ECO:0000256" key="15">
    <source>
        <dbReference type="NCBIfam" id="TIGR00593"/>
    </source>
</evidence>
<evidence type="ECO:0000256" key="4">
    <source>
        <dbReference type="ARBA" id="ARBA00022679"/>
    </source>
</evidence>
<dbReference type="Pfam" id="PF01367">
    <property type="entry name" value="5_3_exonuc"/>
    <property type="match status" value="1"/>
</dbReference>
<keyword evidence="13 16" id="KW-0234">DNA repair</keyword>
<dbReference type="Gene3D" id="1.20.1060.10">
    <property type="entry name" value="Taq DNA Polymerase, Chain T, domain 4"/>
    <property type="match status" value="1"/>
</dbReference>
<dbReference type="FunFam" id="1.10.150.20:FF:000003">
    <property type="entry name" value="DNA polymerase I"/>
    <property type="match status" value="1"/>
</dbReference>
<evidence type="ECO:0000256" key="10">
    <source>
        <dbReference type="ARBA" id="ARBA00022839"/>
    </source>
</evidence>
<reference evidence="20 21" key="1">
    <citation type="journal article" date="2016" name="Nat. Commun.">
        <title>Thousands of microbial genomes shed light on interconnected biogeochemical processes in an aquifer system.</title>
        <authorList>
            <person name="Anantharaman K."/>
            <person name="Brown C.T."/>
            <person name="Hug L.A."/>
            <person name="Sharon I."/>
            <person name="Castelle C.J."/>
            <person name="Probst A.J."/>
            <person name="Thomas B.C."/>
            <person name="Singh A."/>
            <person name="Wilkins M.J."/>
            <person name="Karaoz U."/>
            <person name="Brodie E.L."/>
            <person name="Williams K.H."/>
            <person name="Hubbard S.S."/>
            <person name="Banfield J.F."/>
        </authorList>
    </citation>
    <scope>NUCLEOTIDE SEQUENCE [LARGE SCALE GENOMIC DNA]</scope>
</reference>
<accession>A0A1G1Y607</accession>
<sequence>MPKPKEKFVVIDGNALIHRAWHALPPTLTTKSGEVVNAVYGFTMILLRVLKDLKPDYLAVTFDLAAPTFRHKEYKEYKAQRVKQADELYAQFPRIKEVTRAFNIPVYEKEGFEADDVIATLVCDPAVEKIQSVIVTGDLDTLQLVDENTEVYTMHKGLSDTITYGIAEVKKRFDGLTPAQMVDYKALRGDPSDNIPGVKGIGEKGAITLLKDFKTLENLYQHLDSEKIAERYKKLLKEHEKDALFSKKLSRLVKDAPIDFKLADAKITGYDLGKVVSLFQELEFKSLIAKLPHGKTAEPAEAPAKGVRQAGFDFSSPKAPHAKEKGARYKLIKTGEDFKKFLKELKEQKLFAFDTETSGLDPFASELLGISFCWENGRAFYLPVPSRTGGPIDINAPKARHPASPSWLEEIKPIFADKTVKKAGHNIKFDLESLSTAGLEVRGVSFDSMVASYLINPGSRQHNLDGLAFTELGYQMQPIEDLIGKGKSQISLKEVPVEKVADYSCEDADFTWRLIKPLTKQLEEKNNLGLLEKIEMPLIPVLAEIEKNGILINPDFLRKMGKLVNVQIKKLEEKIYRLAKTKFNIASPLQLKEILFEKLKISTAGLGRTKTGISTAAGELEKLKGQHEIIDYIMEYRELAKLKSTYLDALPKLTDKEGRIHTSFNQTVTSTGRLSSSEPNLQNIPIRTELGQKIRQAFIAPKGFSLISADYSQIELRIIASLADDKKMIASFANNEDIHVRTASEINEVPLDKVTKEMRYAAKAINFGIIYGQGPHGLAQAAGISYGQAHDFIDKYFEIHSDIYDYLEKTKDLAHETGFVETFFGRRRYLPEINSTIQPIRASAERMAVNHPIQGTAADLIKLAMIEIHKELPEISPKTKMILQVHDELVFEAPDSDIKKVAAFVKDKMENIYKLRAPIRAEVKAGENWGELAPV</sequence>
<keyword evidence="12 16" id="KW-0238">DNA-binding</keyword>
<dbReference type="Gene3D" id="3.30.70.370">
    <property type="match status" value="1"/>
</dbReference>
<evidence type="ECO:0000259" key="19">
    <source>
        <dbReference type="SMART" id="SM00482"/>
    </source>
</evidence>
<gene>
    <name evidence="16" type="primary">polA</name>
    <name evidence="20" type="ORF">A2663_05005</name>
</gene>
<dbReference type="InterPro" id="IPR002421">
    <property type="entry name" value="5-3_exonuclease"/>
</dbReference>
<dbReference type="InterPro" id="IPR020046">
    <property type="entry name" value="5-3_exonucl_a-hlix_arch_N"/>
</dbReference>
<dbReference type="InterPro" id="IPR029060">
    <property type="entry name" value="PIN-like_dom_sf"/>
</dbReference>
<evidence type="ECO:0000256" key="2">
    <source>
        <dbReference type="ARBA" id="ARBA00012417"/>
    </source>
</evidence>
<evidence type="ECO:0000256" key="5">
    <source>
        <dbReference type="ARBA" id="ARBA00022695"/>
    </source>
</evidence>
<dbReference type="InterPro" id="IPR019760">
    <property type="entry name" value="DNA-dir_DNA_pol_A_CS"/>
</dbReference>
<dbReference type="SUPFAM" id="SSF56672">
    <property type="entry name" value="DNA/RNA polymerases"/>
    <property type="match status" value="1"/>
</dbReference>
<comment type="function">
    <text evidence="16">In addition to polymerase activity, this DNA polymerase exhibits 3'-5' and 5'-3' exonuclease activity.</text>
</comment>
<keyword evidence="8 16" id="KW-0227">DNA damage</keyword>
<dbReference type="EC" id="2.7.7.7" evidence="2 15"/>
<dbReference type="CDD" id="cd09898">
    <property type="entry name" value="H3TH_53EXO"/>
    <property type="match status" value="1"/>
</dbReference>
<evidence type="ECO:0000256" key="11">
    <source>
        <dbReference type="ARBA" id="ARBA00022932"/>
    </source>
</evidence>
<organism evidence="20 21">
    <name type="scientific">Candidatus Buchananbacteria bacterium RIFCSPHIGHO2_01_FULL_46_12</name>
    <dbReference type="NCBI Taxonomy" id="1797536"/>
    <lineage>
        <taxon>Bacteria</taxon>
        <taxon>Candidatus Buchananiibacteriota</taxon>
    </lineage>
</organism>
<name>A0A1G1Y607_9BACT</name>
<dbReference type="Pfam" id="PF02739">
    <property type="entry name" value="5_3_exonuc_N"/>
    <property type="match status" value="1"/>
</dbReference>
<evidence type="ECO:0000256" key="16">
    <source>
        <dbReference type="RuleBase" id="RU004460"/>
    </source>
</evidence>
<dbReference type="InterPro" id="IPR002298">
    <property type="entry name" value="DNA_polymerase_A"/>
</dbReference>
<dbReference type="Pfam" id="PF00476">
    <property type="entry name" value="DNA_pol_A"/>
    <property type="match status" value="1"/>
</dbReference>
<protein>
    <recommendedName>
        <fullName evidence="3 15">DNA polymerase I</fullName>
        <ecNumber evidence="2 15">2.7.7.7</ecNumber>
    </recommendedName>
</protein>
<dbReference type="InterPro" id="IPR012337">
    <property type="entry name" value="RNaseH-like_sf"/>
</dbReference>
<dbReference type="SMART" id="SM00279">
    <property type="entry name" value="HhH2"/>
    <property type="match status" value="1"/>
</dbReference>
<dbReference type="FunFam" id="1.20.1060.10:FF:000001">
    <property type="entry name" value="DNA polymerase I"/>
    <property type="match status" value="1"/>
</dbReference>
<dbReference type="InterPro" id="IPR043502">
    <property type="entry name" value="DNA/RNA_pol_sf"/>
</dbReference>
<evidence type="ECO:0000256" key="13">
    <source>
        <dbReference type="ARBA" id="ARBA00023204"/>
    </source>
</evidence>
<dbReference type="Pfam" id="PF01612">
    <property type="entry name" value="DNA_pol_A_exo1"/>
    <property type="match status" value="1"/>
</dbReference>
<dbReference type="SMART" id="SM00475">
    <property type="entry name" value="53EXOc"/>
    <property type="match status" value="1"/>
</dbReference>
<dbReference type="PANTHER" id="PTHR10133">
    <property type="entry name" value="DNA POLYMERASE I"/>
    <property type="match status" value="1"/>
</dbReference>
<evidence type="ECO:0000256" key="14">
    <source>
        <dbReference type="ARBA" id="ARBA00049244"/>
    </source>
</evidence>
<dbReference type="GO" id="GO:0008408">
    <property type="term" value="F:3'-5' exonuclease activity"/>
    <property type="evidence" value="ECO:0007669"/>
    <property type="project" value="UniProtKB-UniRule"/>
</dbReference>
<dbReference type="NCBIfam" id="TIGR00593">
    <property type="entry name" value="pola"/>
    <property type="match status" value="1"/>
</dbReference>
<dbReference type="FunFam" id="1.10.150.20:FF:000002">
    <property type="entry name" value="DNA polymerase I"/>
    <property type="match status" value="1"/>
</dbReference>
<dbReference type="Gene3D" id="3.30.420.10">
    <property type="entry name" value="Ribonuclease H-like superfamily/Ribonuclease H"/>
    <property type="match status" value="1"/>
</dbReference>
<proteinExistence type="inferred from homology"/>
<dbReference type="InterPro" id="IPR018320">
    <property type="entry name" value="DNA_polymerase_1"/>
</dbReference>
<dbReference type="CDD" id="cd06139">
    <property type="entry name" value="DNA_polA_I_Ecoli_like_exo"/>
    <property type="match status" value="1"/>
</dbReference>
<keyword evidence="4 16" id="KW-0808">Transferase</keyword>
<comment type="caution">
    <text evidence="20">The sequence shown here is derived from an EMBL/GenBank/DDBJ whole genome shotgun (WGS) entry which is preliminary data.</text>
</comment>
<dbReference type="CDD" id="cd08637">
    <property type="entry name" value="DNA_pol_A_pol_I_C"/>
    <property type="match status" value="1"/>
</dbReference>
<dbReference type="Gene3D" id="1.10.150.20">
    <property type="entry name" value="5' to 3' exonuclease, C-terminal subdomain"/>
    <property type="match status" value="2"/>
</dbReference>